<dbReference type="EMBL" id="JAPDRQ010000255">
    <property type="protein sequence ID" value="KAJ9651460.1"/>
    <property type="molecule type" value="Genomic_DNA"/>
</dbReference>
<gene>
    <name evidence="1" type="ORF">H2198_009254</name>
</gene>
<reference evidence="1" key="1">
    <citation type="submission" date="2022-10" db="EMBL/GenBank/DDBJ databases">
        <title>Culturing micro-colonial fungi from biological soil crusts in the Mojave desert and describing Neophaeococcomyces mojavensis, and introducing the new genera and species Taxawa tesnikishii.</title>
        <authorList>
            <person name="Kurbessoian T."/>
            <person name="Stajich J.E."/>
        </authorList>
    </citation>
    <scope>NUCLEOTIDE SEQUENCE</scope>
    <source>
        <strain evidence="1">JES_112</strain>
    </source>
</reference>
<proteinExistence type="predicted"/>
<accession>A0ACC2ZV03</accession>
<organism evidence="1 2">
    <name type="scientific">Neophaeococcomyces mojaviensis</name>
    <dbReference type="NCBI Taxonomy" id="3383035"/>
    <lineage>
        <taxon>Eukaryota</taxon>
        <taxon>Fungi</taxon>
        <taxon>Dikarya</taxon>
        <taxon>Ascomycota</taxon>
        <taxon>Pezizomycotina</taxon>
        <taxon>Eurotiomycetes</taxon>
        <taxon>Chaetothyriomycetidae</taxon>
        <taxon>Chaetothyriales</taxon>
        <taxon>Chaetothyriales incertae sedis</taxon>
        <taxon>Neophaeococcomyces</taxon>
    </lineage>
</organism>
<dbReference type="Proteomes" id="UP001172386">
    <property type="component" value="Unassembled WGS sequence"/>
</dbReference>
<protein>
    <submittedName>
        <fullName evidence="1">Uncharacterized protein</fullName>
    </submittedName>
</protein>
<keyword evidence="2" id="KW-1185">Reference proteome</keyword>
<evidence type="ECO:0000313" key="2">
    <source>
        <dbReference type="Proteomes" id="UP001172386"/>
    </source>
</evidence>
<sequence length="877" mass="97175">MARQRFLNQVVFATGGTSGLEADTCELFIDEGAKVFVTDLEERGILTRLGPEKATFQRCDVSNPEDCHKAVEACIKKYGRLDVLFHNGAMLAGVATVVDHDLAAFQRVINTNLCSLFYLARVAIPQMRKQGKGVIVSTASTAGLRGDSGLCSYNAAKAGMINLTRTMAIDHISEGIRINCVCPGYMVTTMTTAFREDTFIHDMLRERIPAGRGSDPKEVGRAVLFLASDEASYITGQGTSSMTLFTAQAKGHVVALVADGGWTAQSGGPNFLRYMGPEPVMAPRNQNQRPRASNPSNSDQKLEKRKLRNRISQQAFRARQNLRVQELEERLQDMTRPDAARMAQLQDQNAALRNQLLECHGKLTSFQISIQELERATAQALGIASNEQELKRKRLNCCRQAEYEHSSSPDVLSPTLEICEDDRLDNSPQLHDLPVVSDLVTDNMVAESFTALDSQFAEPLQVSPTAIVDNPDWTNAGNDQGNRFLQSQLIPISVSTPQQMPLAITRNSDILPKHCDKFADLSLHRCTLTPPSAGFDAYQDILDSFPAIWGAPQPKPRKNSRFSDHIDALEYFCFQNWGSSYNAGGRINQQFSKVVQFMLSAFVSIAWSPMTTWHSYTRALGPLRDVMIWRLTKTQQAFLKIVPSYRPTKLQMSVRYPSIIDWAPWPSLRDKLIIHHSANPRLDDLICEIGKSYVVPADLSELVACPQPVLGYISVWDLVRAIDPEATRSTFSKRESESSSSGFTGATTDEGWFEGFHNTFQDVIDSVEQNDDAESRSLPASSANALFSSRMLAVQAFKMLGMDRGAFCFCLDPVFFEKHPELYSSEENIMACGVALRPDTKGVFPAPQELDSVVIKRYAKLSKYALDAVSASVLAAA</sequence>
<evidence type="ECO:0000313" key="1">
    <source>
        <dbReference type="EMBL" id="KAJ9651460.1"/>
    </source>
</evidence>
<comment type="caution">
    <text evidence="1">The sequence shown here is derived from an EMBL/GenBank/DDBJ whole genome shotgun (WGS) entry which is preliminary data.</text>
</comment>
<name>A0ACC2ZV03_9EURO</name>